<dbReference type="NCBIfam" id="NF004281">
    <property type="entry name" value="PRK05690.1"/>
    <property type="match status" value="1"/>
</dbReference>
<gene>
    <name evidence="2" type="primary">moeB</name>
    <name evidence="2" type="ORF">V3390_07060</name>
</gene>
<dbReference type="RefSeq" id="WP_331703927.1">
    <property type="nucleotide sequence ID" value="NZ_JAZHBO010000002.1"/>
</dbReference>
<name>A0ABU7V295_9GAMM</name>
<dbReference type="CDD" id="cd00158">
    <property type="entry name" value="RHOD"/>
    <property type="match status" value="1"/>
</dbReference>
<evidence type="ECO:0000259" key="1">
    <source>
        <dbReference type="PROSITE" id="PS50206"/>
    </source>
</evidence>
<keyword evidence="3" id="KW-1185">Reference proteome</keyword>
<keyword evidence="2" id="KW-0808">Transferase</keyword>
<dbReference type="InterPro" id="IPR000594">
    <property type="entry name" value="ThiF_NAD_FAD-bd"/>
</dbReference>
<reference evidence="2 3" key="1">
    <citation type="submission" date="2024-01" db="EMBL/GenBank/DDBJ databases">
        <title>Novel species of the genus Luteimonas isolated from rivers.</title>
        <authorList>
            <person name="Lu H."/>
        </authorList>
    </citation>
    <scope>NUCLEOTIDE SEQUENCE [LARGE SCALE GENOMIC DNA]</scope>
    <source>
        <strain evidence="2 3">FXH3W</strain>
    </source>
</reference>
<keyword evidence="2" id="KW-0548">Nucleotidyltransferase</keyword>
<feature type="domain" description="Rhodanese" evidence="1">
    <location>
        <begin position="23"/>
        <end position="113"/>
    </location>
</feature>
<comment type="caution">
    <text evidence="2">The sequence shown here is derived from an EMBL/GenBank/DDBJ whole genome shotgun (WGS) entry which is preliminary data.</text>
</comment>
<dbReference type="InterPro" id="IPR036873">
    <property type="entry name" value="Rhodanese-like_dom_sf"/>
</dbReference>
<dbReference type="Proteomes" id="UP001356170">
    <property type="component" value="Unassembled WGS sequence"/>
</dbReference>
<dbReference type="Pfam" id="PF00899">
    <property type="entry name" value="ThiF"/>
    <property type="match status" value="1"/>
</dbReference>
<accession>A0ABU7V295</accession>
<dbReference type="InterPro" id="IPR035985">
    <property type="entry name" value="Ubiquitin-activating_enz"/>
</dbReference>
<dbReference type="PROSITE" id="PS50206">
    <property type="entry name" value="RHODANESE_3"/>
    <property type="match status" value="1"/>
</dbReference>
<proteinExistence type="predicted"/>
<dbReference type="InterPro" id="IPR045886">
    <property type="entry name" value="ThiF/MoeB/HesA"/>
</dbReference>
<evidence type="ECO:0000313" key="2">
    <source>
        <dbReference type="EMBL" id="MEF2155989.1"/>
    </source>
</evidence>
<dbReference type="SUPFAM" id="SSF52821">
    <property type="entry name" value="Rhodanese/Cell cycle control phosphatase"/>
    <property type="match status" value="1"/>
</dbReference>
<dbReference type="SUPFAM" id="SSF69572">
    <property type="entry name" value="Activating enzymes of the ubiquitin-like proteins"/>
    <property type="match status" value="1"/>
</dbReference>
<dbReference type="PANTHER" id="PTHR10953">
    <property type="entry name" value="UBIQUITIN-ACTIVATING ENZYME E1"/>
    <property type="match status" value="1"/>
</dbReference>
<dbReference type="InterPro" id="IPR001763">
    <property type="entry name" value="Rhodanese-like_dom"/>
</dbReference>
<dbReference type="EMBL" id="JAZHBO010000002">
    <property type="protein sequence ID" value="MEF2155989.1"/>
    <property type="molecule type" value="Genomic_DNA"/>
</dbReference>
<dbReference type="GO" id="GO:0016779">
    <property type="term" value="F:nucleotidyltransferase activity"/>
    <property type="evidence" value="ECO:0007669"/>
    <property type="project" value="UniProtKB-KW"/>
</dbReference>
<evidence type="ECO:0000313" key="3">
    <source>
        <dbReference type="Proteomes" id="UP001356170"/>
    </source>
</evidence>
<dbReference type="PANTHER" id="PTHR10953:SF102">
    <property type="entry name" value="ADENYLYLTRANSFERASE AND SULFURTRANSFERASE MOCS3"/>
    <property type="match status" value="1"/>
</dbReference>
<dbReference type="NCBIfam" id="NF006444">
    <property type="entry name" value="PRK08762.1"/>
    <property type="match status" value="1"/>
</dbReference>
<protein>
    <submittedName>
        <fullName evidence="2">Molybdopterin-synthase adenylyltransferase MoeB</fullName>
    </submittedName>
</protein>
<dbReference type="Pfam" id="PF00581">
    <property type="entry name" value="Rhodanese"/>
    <property type="match status" value="1"/>
</dbReference>
<dbReference type="SMART" id="SM00450">
    <property type="entry name" value="RHOD"/>
    <property type="match status" value="1"/>
</dbReference>
<dbReference type="CDD" id="cd00757">
    <property type="entry name" value="ThiF_MoeB_HesA_family"/>
    <property type="match status" value="1"/>
</dbReference>
<sequence>MITPDSSTAITALDPAAALACMQAESALLVDVRESAEFDAGHARTACHLPLSVLERDTTAAADLSQTPILVICQKGPRSQRAAELLHHAGFNVRAIVEGGSDAWLAAGLPWEAGDEGAQRYSRHLLLPEVGPAGQARLNAAHVALVGAGGLGSPVALYLAAAGVGTLTLIDDDRVELSNLQRQVLHGQADIGRLKVESARDRLLALNPRITVHAVAQRLTSDNAADLLKNADVVVDGADNFATRHLVNAICHDQRKPWVYAAIQRFDGHAAVFDLRQPGAMPCYRCLFPEAPDAQFAPNCAEAGVLGVLPGLLGTIQATETLKLLLDIGETLSGRVLHVDALTMRMRESRLQRDPECPQCGHPTMR</sequence>
<organism evidence="2 3">
    <name type="scientific">Aquilutibacter rugosus</name>
    <dbReference type="NCBI Taxonomy" id="3115820"/>
    <lineage>
        <taxon>Bacteria</taxon>
        <taxon>Pseudomonadati</taxon>
        <taxon>Pseudomonadota</taxon>
        <taxon>Gammaproteobacteria</taxon>
        <taxon>Lysobacterales</taxon>
        <taxon>Lysobacteraceae</taxon>
        <taxon>Aquilutibacter</taxon>
    </lineage>
</organism>
<dbReference type="Gene3D" id="3.40.250.10">
    <property type="entry name" value="Rhodanese-like domain"/>
    <property type="match status" value="1"/>
</dbReference>
<dbReference type="Gene3D" id="3.40.50.720">
    <property type="entry name" value="NAD(P)-binding Rossmann-like Domain"/>
    <property type="match status" value="1"/>
</dbReference>